<keyword evidence="2" id="KW-1185">Reference proteome</keyword>
<gene>
    <name evidence="1" type="ORF">CLV62_1264</name>
</gene>
<comment type="caution">
    <text evidence="1">The sequence shown here is derived from an EMBL/GenBank/DDBJ whole genome shotgun (WGS) entry which is preliminary data.</text>
</comment>
<sequence>MIKNTLEKLKPISIRVPKNLREDLVKYSQKNRRSLSSYCRILIEDNYSNFGKKHRYDKLLYKDEIFVPLSFTITETLKQKLINHIISFGRYHYNRVFFSDFIRKVLSDSSKE</sequence>
<protein>
    <submittedName>
        <fullName evidence="1">Uncharacterized protein</fullName>
    </submittedName>
</protein>
<dbReference type="RefSeq" id="WP_110311881.1">
    <property type="nucleotide sequence ID" value="NZ_QICL01000026.1"/>
</dbReference>
<dbReference type="AlphaFoldDB" id="A0A2V3PJN1"/>
<dbReference type="SUPFAM" id="SSF47598">
    <property type="entry name" value="Ribbon-helix-helix"/>
    <property type="match status" value="1"/>
</dbReference>
<dbReference type="GO" id="GO:0006355">
    <property type="term" value="P:regulation of DNA-templated transcription"/>
    <property type="evidence" value="ECO:0007669"/>
    <property type="project" value="InterPro"/>
</dbReference>
<dbReference type="Proteomes" id="UP000247973">
    <property type="component" value="Unassembled WGS sequence"/>
</dbReference>
<proteinExistence type="predicted"/>
<evidence type="ECO:0000313" key="1">
    <source>
        <dbReference type="EMBL" id="PXV61070.1"/>
    </source>
</evidence>
<dbReference type="EMBL" id="QICL01000026">
    <property type="protein sequence ID" value="PXV61070.1"/>
    <property type="molecule type" value="Genomic_DNA"/>
</dbReference>
<accession>A0A2V3PJN1</accession>
<dbReference type="InterPro" id="IPR010985">
    <property type="entry name" value="Ribbon_hlx_hlx"/>
</dbReference>
<name>A0A2V3PJN1_9BACT</name>
<reference evidence="1 2" key="1">
    <citation type="submission" date="2018-03" db="EMBL/GenBank/DDBJ databases">
        <title>Genomic Encyclopedia of Archaeal and Bacterial Type Strains, Phase II (KMG-II): from individual species to whole genera.</title>
        <authorList>
            <person name="Goeker M."/>
        </authorList>
    </citation>
    <scope>NUCLEOTIDE SEQUENCE [LARGE SCALE GENOMIC DNA]</scope>
    <source>
        <strain evidence="1 2">DSM 100214</strain>
    </source>
</reference>
<evidence type="ECO:0000313" key="2">
    <source>
        <dbReference type="Proteomes" id="UP000247973"/>
    </source>
</evidence>
<organism evidence="1 2">
    <name type="scientific">Dysgonomonas alginatilytica</name>
    <dbReference type="NCBI Taxonomy" id="1605892"/>
    <lineage>
        <taxon>Bacteria</taxon>
        <taxon>Pseudomonadati</taxon>
        <taxon>Bacteroidota</taxon>
        <taxon>Bacteroidia</taxon>
        <taxon>Bacteroidales</taxon>
        <taxon>Dysgonomonadaceae</taxon>
        <taxon>Dysgonomonas</taxon>
    </lineage>
</organism>